<sequence>MYNIRDISKGLAKEERRGHFIKNNASQITCALHESAIPVVCSVHRLVYRSCKMNAPYVDAHCHLVMSEDGFGENAHPYACVDSTRCVMSTNANDWEKLRKIEATDIVRSFGVHPWYCHLFSIGRESVSKREHYESVLECKERQEQLAIIERLPDPIPLEKYIQEEYDDELVGVIGEIGLDKLFRLPENGYFVHAKEPFRLTRVRVKLAHQIAVFERFCQLAAQFDKPVSVHDVKCHGKLFEICTEILLPHEGVNVCLHSFTGSKEIISQQWIRYFTEPRIFLSLSKYINFKSSEDGRALAVFVPNRCLLTETDLPIDAVKPDELTNALSYVCEELTEALQLGGLEATKQLIHTNFKRYLNR</sequence>
<dbReference type="SUPFAM" id="SSF51556">
    <property type="entry name" value="Metallo-dependent hydrolases"/>
    <property type="match status" value="1"/>
</dbReference>
<keyword evidence="3" id="KW-1185">Reference proteome</keyword>
<dbReference type="GO" id="GO:0016788">
    <property type="term" value="F:hydrolase activity, acting on ester bonds"/>
    <property type="evidence" value="ECO:0007669"/>
    <property type="project" value="InterPro"/>
</dbReference>
<dbReference type="PANTHER" id="PTHR47345:SF1">
    <property type="entry name" value="CUT9-INTERACTING PROTEIN SCN1"/>
    <property type="match status" value="1"/>
</dbReference>
<dbReference type="Pfam" id="PF01026">
    <property type="entry name" value="TatD_DNase"/>
    <property type="match status" value="1"/>
</dbReference>
<organism evidence="2 3">
    <name type="scientific">Zygotorulaspora mrakii</name>
    <name type="common">Zygosaccharomyces mrakii</name>
    <dbReference type="NCBI Taxonomy" id="42260"/>
    <lineage>
        <taxon>Eukaryota</taxon>
        <taxon>Fungi</taxon>
        <taxon>Dikarya</taxon>
        <taxon>Ascomycota</taxon>
        <taxon>Saccharomycotina</taxon>
        <taxon>Saccharomycetes</taxon>
        <taxon>Saccharomycetales</taxon>
        <taxon>Saccharomycetaceae</taxon>
        <taxon>Zygotorulaspora</taxon>
    </lineage>
</organism>
<evidence type="ECO:0000313" key="3">
    <source>
        <dbReference type="Proteomes" id="UP000509704"/>
    </source>
</evidence>
<evidence type="ECO:0008006" key="4">
    <source>
        <dbReference type="Google" id="ProtNLM"/>
    </source>
</evidence>
<dbReference type="InterPro" id="IPR032466">
    <property type="entry name" value="Metal_Hydrolase"/>
</dbReference>
<reference evidence="2 3" key="1">
    <citation type="submission" date="2020-07" db="EMBL/GenBank/DDBJ databases">
        <title>The yeast mating-type switching endonuclease HO is a domesticated member of an unorthodox homing genetic element family.</title>
        <authorList>
            <person name="Coughlan A.Y."/>
            <person name="Lombardi L."/>
            <person name="Braun-Galleani S."/>
            <person name="Martos A.R."/>
            <person name="Galeote V."/>
            <person name="Bigey F."/>
            <person name="Dequin S."/>
            <person name="Byrne K.P."/>
            <person name="Wolfe K.H."/>
        </authorList>
    </citation>
    <scope>NUCLEOTIDE SEQUENCE [LARGE SCALE GENOMIC DNA]</scope>
    <source>
        <strain evidence="2 3">NRRL Y-6702</strain>
    </source>
</reference>
<dbReference type="InterPro" id="IPR018228">
    <property type="entry name" value="DNase_TatD-rel_CS"/>
</dbReference>
<dbReference type="RefSeq" id="XP_037145271.1">
    <property type="nucleotide sequence ID" value="XM_037289376.1"/>
</dbReference>
<dbReference type="InterPro" id="IPR001130">
    <property type="entry name" value="TatD-like"/>
</dbReference>
<protein>
    <recommendedName>
        <fullName evidence="4">TatD related DNase</fullName>
    </recommendedName>
</protein>
<dbReference type="PANTHER" id="PTHR47345">
    <property type="entry name" value="CUT9-INTERACTING PROTEIN SCN1"/>
    <property type="match status" value="1"/>
</dbReference>
<dbReference type="PROSITE" id="PS01091">
    <property type="entry name" value="TATD_3"/>
    <property type="match status" value="1"/>
</dbReference>
<dbReference type="KEGG" id="zmk:HG535_0F00540"/>
<evidence type="ECO:0000256" key="1">
    <source>
        <dbReference type="ARBA" id="ARBA00022801"/>
    </source>
</evidence>
<dbReference type="InterPro" id="IPR053044">
    <property type="entry name" value="Metallo-hydrolase/TatD-type"/>
</dbReference>
<name>A0A7H9B5A5_ZYGMR</name>
<dbReference type="EMBL" id="CP058609">
    <property type="protein sequence ID" value="QLG73544.1"/>
    <property type="molecule type" value="Genomic_DNA"/>
</dbReference>
<dbReference type="GeneID" id="59237304"/>
<dbReference type="AlphaFoldDB" id="A0A7H9B5A5"/>
<accession>A0A7H9B5A5</accession>
<keyword evidence="1" id="KW-0378">Hydrolase</keyword>
<gene>
    <name evidence="2" type="ORF">HG535_0F00540</name>
</gene>
<dbReference type="OrthoDB" id="413993at2759"/>
<proteinExistence type="predicted"/>
<evidence type="ECO:0000313" key="2">
    <source>
        <dbReference type="EMBL" id="QLG73544.1"/>
    </source>
</evidence>
<dbReference type="Proteomes" id="UP000509704">
    <property type="component" value="Chromosome 6"/>
</dbReference>
<dbReference type="Gene3D" id="3.20.20.140">
    <property type="entry name" value="Metal-dependent hydrolases"/>
    <property type="match status" value="1"/>
</dbReference>